<dbReference type="GO" id="GO:0031966">
    <property type="term" value="C:mitochondrial membrane"/>
    <property type="evidence" value="ECO:0007669"/>
    <property type="project" value="TreeGrafter"/>
</dbReference>
<evidence type="ECO:0000256" key="7">
    <source>
        <dbReference type="SAM" id="SignalP"/>
    </source>
</evidence>
<evidence type="ECO:0000256" key="5">
    <source>
        <dbReference type="ARBA" id="ARBA00023315"/>
    </source>
</evidence>
<evidence type="ECO:0000259" key="8">
    <source>
        <dbReference type="SMART" id="SM00563"/>
    </source>
</evidence>
<dbReference type="SUPFAM" id="SSF69593">
    <property type="entry name" value="Glycerol-3-phosphate (1)-acyltransferase"/>
    <property type="match status" value="1"/>
</dbReference>
<evidence type="ECO:0000256" key="2">
    <source>
        <dbReference type="ARBA" id="ARBA00007937"/>
    </source>
</evidence>
<organism evidence="9">
    <name type="scientific">Rhipicephalus microplus</name>
    <name type="common">Cattle tick</name>
    <name type="synonym">Boophilus microplus</name>
    <dbReference type="NCBI Taxonomy" id="6941"/>
    <lineage>
        <taxon>Eukaryota</taxon>
        <taxon>Metazoa</taxon>
        <taxon>Ecdysozoa</taxon>
        <taxon>Arthropoda</taxon>
        <taxon>Chelicerata</taxon>
        <taxon>Arachnida</taxon>
        <taxon>Acari</taxon>
        <taxon>Parasitiformes</taxon>
        <taxon>Ixodida</taxon>
        <taxon>Ixodoidea</taxon>
        <taxon>Ixodidae</taxon>
        <taxon>Rhipicephalinae</taxon>
        <taxon>Rhipicephalus</taxon>
        <taxon>Boophilus</taxon>
    </lineage>
</organism>
<dbReference type="GO" id="GO:0006631">
    <property type="term" value="P:fatty acid metabolic process"/>
    <property type="evidence" value="ECO:0007669"/>
    <property type="project" value="TreeGrafter"/>
</dbReference>
<dbReference type="InterPro" id="IPR045520">
    <property type="entry name" value="GPAT/DHAPAT_C"/>
</dbReference>
<dbReference type="InterPro" id="IPR041728">
    <property type="entry name" value="GPAT/DHAPAT_LPLAT"/>
</dbReference>
<dbReference type="PANTHER" id="PTHR12563">
    <property type="entry name" value="GLYCEROL-3-PHOSPHATE ACYLTRANSFERASE"/>
    <property type="match status" value="1"/>
</dbReference>
<proteinExistence type="inferred from homology"/>
<evidence type="ECO:0000313" key="9">
    <source>
        <dbReference type="EMBL" id="NOV36831.1"/>
    </source>
</evidence>
<accession>A0A6M2CTT7</accession>
<feature type="signal peptide" evidence="7">
    <location>
        <begin position="1"/>
        <end position="17"/>
    </location>
</feature>
<keyword evidence="5 9" id="KW-0012">Acyltransferase</keyword>
<dbReference type="Pfam" id="PF01553">
    <property type="entry name" value="Acyltransferase"/>
    <property type="match status" value="1"/>
</dbReference>
<dbReference type="PANTHER" id="PTHR12563:SF23">
    <property type="entry name" value="BCDNA.GH07066"/>
    <property type="match status" value="1"/>
</dbReference>
<evidence type="ECO:0000256" key="6">
    <source>
        <dbReference type="SAM" id="MobiDB-lite"/>
    </source>
</evidence>
<dbReference type="GO" id="GO:0019432">
    <property type="term" value="P:triglyceride biosynthetic process"/>
    <property type="evidence" value="ECO:0007669"/>
    <property type="project" value="TreeGrafter"/>
</dbReference>
<feature type="region of interest" description="Disordered" evidence="6">
    <location>
        <begin position="40"/>
        <end position="59"/>
    </location>
</feature>
<dbReference type="InterPro" id="IPR002123">
    <property type="entry name" value="Plipid/glycerol_acylTrfase"/>
</dbReference>
<protein>
    <submittedName>
        <fullName evidence="9">Putative dihydroxyactetone-phosphate acyltransferase dhapat</fullName>
    </submittedName>
</protein>
<keyword evidence="7" id="KW-0732">Signal</keyword>
<dbReference type="GO" id="GO:0004366">
    <property type="term" value="F:glycerol-3-phosphate O-acyltransferase activity"/>
    <property type="evidence" value="ECO:0007669"/>
    <property type="project" value="TreeGrafter"/>
</dbReference>
<dbReference type="GO" id="GO:0006072">
    <property type="term" value="P:glycerol-3-phosphate metabolic process"/>
    <property type="evidence" value="ECO:0007669"/>
    <property type="project" value="TreeGrafter"/>
</dbReference>
<feature type="chain" id="PRO_5027110147" evidence="7">
    <location>
        <begin position="18"/>
        <end position="877"/>
    </location>
</feature>
<dbReference type="CDD" id="cd07993">
    <property type="entry name" value="LPLAT_DHAPAT-like"/>
    <property type="match status" value="1"/>
</dbReference>
<feature type="domain" description="Phospholipid/glycerol acyltransferase" evidence="8">
    <location>
        <begin position="272"/>
        <end position="404"/>
    </location>
</feature>
<comment type="subcellular location">
    <subcellularLocation>
        <location evidence="1">Membrane</location>
    </subcellularLocation>
</comment>
<dbReference type="InterPro" id="IPR022284">
    <property type="entry name" value="GPAT/DHAPAT"/>
</dbReference>
<dbReference type="SMART" id="SM00563">
    <property type="entry name" value="PlsC"/>
    <property type="match status" value="1"/>
</dbReference>
<dbReference type="EMBL" id="GHWJ01004094">
    <property type="protein sequence ID" value="NOV36831.1"/>
    <property type="molecule type" value="Transcribed_RNA"/>
</dbReference>
<keyword evidence="3 9" id="KW-0808">Transferase</keyword>
<keyword evidence="4" id="KW-0472">Membrane</keyword>
<evidence type="ECO:0000256" key="1">
    <source>
        <dbReference type="ARBA" id="ARBA00004370"/>
    </source>
</evidence>
<dbReference type="AlphaFoldDB" id="A0A6M2CTT7"/>
<comment type="similarity">
    <text evidence="2">Belongs to the GPAT/DAPAT family.</text>
</comment>
<dbReference type="GO" id="GO:0008654">
    <property type="term" value="P:phospholipid biosynthetic process"/>
    <property type="evidence" value="ECO:0007669"/>
    <property type="project" value="TreeGrafter"/>
</dbReference>
<evidence type="ECO:0000256" key="4">
    <source>
        <dbReference type="ARBA" id="ARBA00023136"/>
    </source>
</evidence>
<name>A0A6M2CTT7_RHIMP</name>
<dbReference type="VEuPathDB" id="VectorBase:LOC119175880"/>
<feature type="compositionally biased region" description="Polar residues" evidence="6">
    <location>
        <begin position="42"/>
        <end position="54"/>
    </location>
</feature>
<evidence type="ECO:0000256" key="3">
    <source>
        <dbReference type="ARBA" id="ARBA00022679"/>
    </source>
</evidence>
<sequence length="877" mass="100262">MLTALVLFVSVYLAVRALMAKLLQNLQDASTVWNFRSPPNAKDSSTSFTGQGHDQGSYRYGRKVHRQSSAYNVDKYGVESVYVPKIPFSKQMENFEVRAYFKEWMPMEPQRHADHLHIDHLHRCSIESCYKCVPMSKEKFVANCKELDNALVVRPVWRGWLTPVDLLKNSIYLTCKRIPHHYMPIPKQILTSERVKDAISRAVEDDPETDQAVHSKRAACIFERMRASISTSLLRVAVWFMHRIMSRMLTGVYVPRGQIDMIKRASELNVPMVYLPLHRSHLDYILVTYLLYLNDMRLPLVAAGDNLLIPLFGQLLRGLGGFFIKRRLDFKDGRKDHVYRAVLKEYMKEILMANHSLEFFLEGGRSRTGKTRLPKAGLLSVIVDSFYEEPWKDILIVPISISYEKLLDGNFVSEQLGEPKVMETFTAALTSIWKILHSNYGAVRVDFCQPFSLMEFLNRARISSSAPLYFDCPLSLLEAAKDSRTVKYNECTSTTSLSSPDGTSEETRAAIKSLANHVVHQSTASLTLMSTSLVAFLLLTKHRKGGTLQQLADSLCWLRSEARLHKRQVMCLGDDAETVRRACALLGKELVISETVQMEWSSGDTENNNVKIVFYRPALHLPSVLELQYYANAVLPVFVPEAIVATSLYALTGEVTLIQELSPLVISKRDLLSKCQDLINILQREFVLVLPCSSVREVIDDAISYFATNNILCTCDSTQPKQDDPYAWSTDDESSLNDSQYEYGESREYEFMEEYSLVLDDISLMHLEFLRSVLASYIESYWVVACSLFKLVGTPMEERIFFQEIQKVAQDKLQEGTLYYEESFAADTLHNAVQLYEQWGIVEHHTQDCIRVLYLNEQWNVDEAINSVISFVGQFRK</sequence>
<dbReference type="Pfam" id="PF19277">
    <property type="entry name" value="GPAT_C"/>
    <property type="match status" value="1"/>
</dbReference>
<dbReference type="OrthoDB" id="5962536at2759"/>
<reference evidence="9" key="1">
    <citation type="submission" date="2019-09" db="EMBL/GenBank/DDBJ databases">
        <title>Organ-specific transcriptomic study of the physiology of the cattle tick, Rhipicephalus microplus.</title>
        <authorList>
            <person name="Tirloni L."/>
            <person name="Braz G."/>
            <person name="Gandara A.C.P."/>
            <person name="Sabadin G.A."/>
            <person name="da Silva R.M."/>
            <person name="Guizzo M.G."/>
            <person name="Machado J.A."/>
            <person name="Costa E.P."/>
            <person name="Gomes H.F."/>
            <person name="Moraes J."/>
            <person name="Mota M.B.S."/>
            <person name="Mesquita R.D."/>
            <person name="Alvarenga P.H."/>
            <person name="Alves F."/>
            <person name="Seixas A."/>
            <person name="da Fonseca R.N."/>
            <person name="Fogaca A."/>
            <person name="Logullo C."/>
            <person name="Tanaka A."/>
            <person name="Daffre S."/>
            <person name="Termignoni C."/>
            <person name="Vaz I.S.Jr."/>
            <person name="Oliveira P.L."/>
            <person name="Ribeiro J.M."/>
        </authorList>
    </citation>
    <scope>NUCLEOTIDE SEQUENCE</scope>
    <source>
        <strain evidence="9">Porto Alegre</strain>
    </source>
</reference>